<dbReference type="InterPro" id="IPR045340">
    <property type="entry name" value="DUF6533"/>
</dbReference>
<name>W4JSR3_HETIT</name>
<reference evidence="3 4" key="1">
    <citation type="journal article" date="2012" name="New Phytol.">
        <title>Insight into trade-off between wood decay and parasitism from the genome of a fungal forest pathogen.</title>
        <authorList>
            <person name="Olson A."/>
            <person name="Aerts A."/>
            <person name="Asiegbu F."/>
            <person name="Belbahri L."/>
            <person name="Bouzid O."/>
            <person name="Broberg A."/>
            <person name="Canback B."/>
            <person name="Coutinho P.M."/>
            <person name="Cullen D."/>
            <person name="Dalman K."/>
            <person name="Deflorio G."/>
            <person name="van Diepen L.T."/>
            <person name="Dunand C."/>
            <person name="Duplessis S."/>
            <person name="Durling M."/>
            <person name="Gonthier P."/>
            <person name="Grimwood J."/>
            <person name="Fossdal C.G."/>
            <person name="Hansson D."/>
            <person name="Henrissat B."/>
            <person name="Hietala A."/>
            <person name="Himmelstrand K."/>
            <person name="Hoffmeister D."/>
            <person name="Hogberg N."/>
            <person name="James T.Y."/>
            <person name="Karlsson M."/>
            <person name="Kohler A."/>
            <person name="Kues U."/>
            <person name="Lee Y.H."/>
            <person name="Lin Y.C."/>
            <person name="Lind M."/>
            <person name="Lindquist E."/>
            <person name="Lombard V."/>
            <person name="Lucas S."/>
            <person name="Lunden K."/>
            <person name="Morin E."/>
            <person name="Murat C."/>
            <person name="Park J."/>
            <person name="Raffaello T."/>
            <person name="Rouze P."/>
            <person name="Salamov A."/>
            <person name="Schmutz J."/>
            <person name="Solheim H."/>
            <person name="Stahlberg J."/>
            <person name="Velez H."/>
            <person name="de Vries R.P."/>
            <person name="Wiebenga A."/>
            <person name="Woodward S."/>
            <person name="Yakovlev I."/>
            <person name="Garbelotto M."/>
            <person name="Martin F."/>
            <person name="Grigoriev I.V."/>
            <person name="Stenlid J."/>
        </authorList>
    </citation>
    <scope>NUCLEOTIDE SEQUENCE [LARGE SCALE GENOMIC DNA]</scope>
    <source>
        <strain evidence="3 4">TC 32-1</strain>
    </source>
</reference>
<keyword evidence="4" id="KW-1185">Reference proteome</keyword>
<dbReference type="Pfam" id="PF20151">
    <property type="entry name" value="DUF6533"/>
    <property type="match status" value="1"/>
</dbReference>
<feature type="domain" description="DUF6533" evidence="2">
    <location>
        <begin position="35"/>
        <end position="74"/>
    </location>
</feature>
<dbReference type="HOGENOM" id="CLU_035509_7_0_1"/>
<evidence type="ECO:0000259" key="2">
    <source>
        <dbReference type="Pfam" id="PF20151"/>
    </source>
</evidence>
<dbReference type="OrthoDB" id="2686513at2759"/>
<dbReference type="eggNOG" id="ENOG502RC55">
    <property type="taxonomic scope" value="Eukaryota"/>
</dbReference>
<dbReference type="InParanoid" id="W4JSR3"/>
<dbReference type="Proteomes" id="UP000030671">
    <property type="component" value="Unassembled WGS sequence"/>
</dbReference>
<evidence type="ECO:0000313" key="3">
    <source>
        <dbReference type="EMBL" id="ETW76150.1"/>
    </source>
</evidence>
<evidence type="ECO:0000313" key="4">
    <source>
        <dbReference type="Proteomes" id="UP000030671"/>
    </source>
</evidence>
<feature type="transmembrane region" description="Helical" evidence="1">
    <location>
        <begin position="89"/>
        <end position="108"/>
    </location>
</feature>
<protein>
    <recommendedName>
        <fullName evidence="2">DUF6533 domain-containing protein</fullName>
    </recommendedName>
</protein>
<organism evidence="3 4">
    <name type="scientific">Heterobasidion irregulare (strain TC 32-1)</name>
    <dbReference type="NCBI Taxonomy" id="747525"/>
    <lineage>
        <taxon>Eukaryota</taxon>
        <taxon>Fungi</taxon>
        <taxon>Dikarya</taxon>
        <taxon>Basidiomycota</taxon>
        <taxon>Agaricomycotina</taxon>
        <taxon>Agaricomycetes</taxon>
        <taxon>Russulales</taxon>
        <taxon>Bondarzewiaceae</taxon>
        <taxon>Heterobasidion</taxon>
        <taxon>Heterobasidion annosum species complex</taxon>
    </lineage>
</organism>
<keyword evidence="1" id="KW-0472">Membrane</keyword>
<dbReference type="EMBL" id="KI925465">
    <property type="protein sequence ID" value="ETW76150.1"/>
    <property type="molecule type" value="Genomic_DNA"/>
</dbReference>
<evidence type="ECO:0000256" key="1">
    <source>
        <dbReference type="SAM" id="Phobius"/>
    </source>
</evidence>
<feature type="transmembrane region" description="Helical" evidence="1">
    <location>
        <begin position="120"/>
        <end position="137"/>
    </location>
</feature>
<dbReference type="RefSeq" id="XP_009552366.1">
    <property type="nucleotide sequence ID" value="XM_009554071.1"/>
</dbReference>
<feature type="transmembrane region" description="Helical" evidence="1">
    <location>
        <begin position="62"/>
        <end position="83"/>
    </location>
</feature>
<dbReference type="GeneID" id="20674456"/>
<keyword evidence="1" id="KW-0812">Transmembrane</keyword>
<dbReference type="KEGG" id="hir:HETIRDRAFT_430518"/>
<dbReference type="AlphaFoldDB" id="W4JSR3"/>
<keyword evidence="1" id="KW-1133">Transmembrane helix</keyword>
<accession>W4JSR3</accession>
<gene>
    <name evidence="3" type="ORF">HETIRDRAFT_430518</name>
</gene>
<proteinExistence type="predicted"/>
<sequence>MSSATDMRSIRLYNELQLVAVASERGVLGDLTAHSAVILYYDHLITLSTEVSRIWSRPRAKASLWFFVHRGVPLIGLILQLQSCREYTLFHRLLLVFNQTVVGILLTLRTYAFYEKSRRILSALSLIIFGAIVLACWRSDLWLPQQPISQQVVLEAHCLDACYVAKNILALPQSYSAKRIATPWEAQIVFDMTVFVLTIVKSYRHRQDMRLWFPRLNENRTNTMDLIDLIARDGMLTKFVLLGAMYFGYASRSPLRGGLSTFASCISITMMSRLILNLHNASSLLPSTITETTRSIAFATMRGTVMHPEIGQEDEGDIERNEQVHGEAHGIELSNFGRPRADDVVHEWPRDTACIITG</sequence>